<evidence type="ECO:0000256" key="1">
    <source>
        <dbReference type="SAM" id="MobiDB-lite"/>
    </source>
</evidence>
<sequence length="264" mass="29506">MKFSFPEEDERDLATPVVPVIDPADDVKSSGVEEKTKPDSSSSPSSLSDKEEDDDEEEEDEEEEEEENEDSQNNKDQPFQNVQRSATVIHVKEPEKDEEESSEEESSEEESSEEESDKLKRCPTQVIRPPGQVAASEKKKEESESEEESSEEESSSDETDDKKIDNEQKVSTPSKKQEENKTTPTSGESYWPKLQKKDSLPTQDNLTLFIGQCKDIDEMLGVPSPVSPGSAKIANSSSSSKQQPFSFQSNDVAKQKGIKNFDIQ</sequence>
<feature type="region of interest" description="Disordered" evidence="1">
    <location>
        <begin position="1"/>
        <end position="202"/>
    </location>
</feature>
<proteinExistence type="predicted"/>
<feature type="compositionally biased region" description="Basic and acidic residues" evidence="1">
    <location>
        <begin position="25"/>
        <end position="38"/>
    </location>
</feature>
<feature type="compositionally biased region" description="Acidic residues" evidence="1">
    <location>
        <begin position="143"/>
        <end position="159"/>
    </location>
</feature>
<keyword evidence="3" id="KW-1185">Reference proteome</keyword>
<dbReference type="Proteomes" id="UP001054945">
    <property type="component" value="Unassembled WGS sequence"/>
</dbReference>
<evidence type="ECO:0000313" key="2">
    <source>
        <dbReference type="EMBL" id="GIY01034.1"/>
    </source>
</evidence>
<feature type="compositionally biased region" description="Acidic residues" evidence="1">
    <location>
        <begin position="1"/>
        <end position="11"/>
    </location>
</feature>
<feature type="compositionally biased region" description="Low complexity" evidence="1">
    <location>
        <begin position="227"/>
        <end position="250"/>
    </location>
</feature>
<protein>
    <submittedName>
        <fullName evidence="2">RNase H domain-containing protein</fullName>
    </submittedName>
</protein>
<reference evidence="2 3" key="1">
    <citation type="submission" date="2021-06" db="EMBL/GenBank/DDBJ databases">
        <title>Caerostris extrusa draft genome.</title>
        <authorList>
            <person name="Kono N."/>
            <person name="Arakawa K."/>
        </authorList>
    </citation>
    <scope>NUCLEOTIDE SEQUENCE [LARGE SCALE GENOMIC DNA]</scope>
</reference>
<organism evidence="2 3">
    <name type="scientific">Caerostris extrusa</name>
    <name type="common">Bark spider</name>
    <name type="synonym">Caerostris bankana</name>
    <dbReference type="NCBI Taxonomy" id="172846"/>
    <lineage>
        <taxon>Eukaryota</taxon>
        <taxon>Metazoa</taxon>
        <taxon>Ecdysozoa</taxon>
        <taxon>Arthropoda</taxon>
        <taxon>Chelicerata</taxon>
        <taxon>Arachnida</taxon>
        <taxon>Araneae</taxon>
        <taxon>Araneomorphae</taxon>
        <taxon>Entelegynae</taxon>
        <taxon>Araneoidea</taxon>
        <taxon>Araneidae</taxon>
        <taxon>Caerostris</taxon>
    </lineage>
</organism>
<feature type="compositionally biased region" description="Acidic residues" evidence="1">
    <location>
        <begin position="50"/>
        <end position="70"/>
    </location>
</feature>
<accession>A0AAV4PXT1</accession>
<feature type="compositionally biased region" description="Polar residues" evidence="1">
    <location>
        <begin position="74"/>
        <end position="86"/>
    </location>
</feature>
<feature type="region of interest" description="Disordered" evidence="1">
    <location>
        <begin position="218"/>
        <end position="264"/>
    </location>
</feature>
<evidence type="ECO:0000313" key="3">
    <source>
        <dbReference type="Proteomes" id="UP001054945"/>
    </source>
</evidence>
<name>A0AAV4PXT1_CAEEX</name>
<comment type="caution">
    <text evidence="2">The sequence shown here is derived from an EMBL/GenBank/DDBJ whole genome shotgun (WGS) entry which is preliminary data.</text>
</comment>
<dbReference type="EMBL" id="BPLR01005249">
    <property type="protein sequence ID" value="GIY01034.1"/>
    <property type="molecule type" value="Genomic_DNA"/>
</dbReference>
<dbReference type="AlphaFoldDB" id="A0AAV4PXT1"/>
<gene>
    <name evidence="2" type="primary">AVEN_208080_1</name>
    <name evidence="2" type="ORF">CEXT_20181</name>
</gene>
<feature type="compositionally biased region" description="Acidic residues" evidence="1">
    <location>
        <begin position="96"/>
        <end position="116"/>
    </location>
</feature>